<evidence type="ECO:0000313" key="2">
    <source>
        <dbReference type="Proteomes" id="UP001062846"/>
    </source>
</evidence>
<dbReference type="EMBL" id="CM046390">
    <property type="protein sequence ID" value="KAI8564329.1"/>
    <property type="molecule type" value="Genomic_DNA"/>
</dbReference>
<organism evidence="1 2">
    <name type="scientific">Rhododendron molle</name>
    <name type="common">Chinese azalea</name>
    <name type="synonym">Azalea mollis</name>
    <dbReference type="NCBI Taxonomy" id="49168"/>
    <lineage>
        <taxon>Eukaryota</taxon>
        <taxon>Viridiplantae</taxon>
        <taxon>Streptophyta</taxon>
        <taxon>Embryophyta</taxon>
        <taxon>Tracheophyta</taxon>
        <taxon>Spermatophyta</taxon>
        <taxon>Magnoliopsida</taxon>
        <taxon>eudicotyledons</taxon>
        <taxon>Gunneridae</taxon>
        <taxon>Pentapetalae</taxon>
        <taxon>asterids</taxon>
        <taxon>Ericales</taxon>
        <taxon>Ericaceae</taxon>
        <taxon>Ericoideae</taxon>
        <taxon>Rhodoreae</taxon>
        <taxon>Rhododendron</taxon>
    </lineage>
</organism>
<reference evidence="1" key="1">
    <citation type="submission" date="2022-02" db="EMBL/GenBank/DDBJ databases">
        <title>Plant Genome Project.</title>
        <authorList>
            <person name="Zhang R.-G."/>
        </authorList>
    </citation>
    <scope>NUCLEOTIDE SEQUENCE</scope>
    <source>
        <strain evidence="1">AT1</strain>
    </source>
</reference>
<keyword evidence="2" id="KW-1185">Reference proteome</keyword>
<dbReference type="Proteomes" id="UP001062846">
    <property type="component" value="Chromosome 3"/>
</dbReference>
<proteinExistence type="predicted"/>
<sequence>MKNVRASIQGWIVAHLDRIEEFHRNALNFALSALELLNPELEGFDLTEEGVPFGKPLGFLAEPPLLLPQPPLLLAEPPGLFSLIIGGGGEREAKERSGESGLGRLWRLGRGRGKWVLGEEEEEGEVVWGRDWG</sequence>
<protein>
    <submittedName>
        <fullName evidence="1">Uncharacterized protein</fullName>
    </submittedName>
</protein>
<evidence type="ECO:0000313" key="1">
    <source>
        <dbReference type="EMBL" id="KAI8564329.1"/>
    </source>
</evidence>
<comment type="caution">
    <text evidence="1">The sequence shown here is derived from an EMBL/GenBank/DDBJ whole genome shotgun (WGS) entry which is preliminary data.</text>
</comment>
<gene>
    <name evidence="1" type="ORF">RHMOL_Rhmol03G0172100</name>
</gene>
<accession>A0ACC0PGM8</accession>
<name>A0ACC0PGM8_RHOML</name>